<dbReference type="GO" id="GO:0000906">
    <property type="term" value="F:6,7-dimethyl-8-ribityllumazine synthase activity"/>
    <property type="evidence" value="ECO:0007669"/>
    <property type="project" value="UniProtKB-EC"/>
</dbReference>
<organism evidence="8 9">
    <name type="scientific">Punica granatum</name>
    <name type="common">Pomegranate</name>
    <dbReference type="NCBI Taxonomy" id="22663"/>
    <lineage>
        <taxon>Eukaryota</taxon>
        <taxon>Viridiplantae</taxon>
        <taxon>Streptophyta</taxon>
        <taxon>Embryophyta</taxon>
        <taxon>Tracheophyta</taxon>
        <taxon>Spermatophyta</taxon>
        <taxon>Magnoliopsida</taxon>
        <taxon>eudicotyledons</taxon>
        <taxon>Gunneridae</taxon>
        <taxon>Pentapetalae</taxon>
        <taxon>rosids</taxon>
        <taxon>malvids</taxon>
        <taxon>Myrtales</taxon>
        <taxon>Lythraceae</taxon>
        <taxon>Punica</taxon>
    </lineage>
</organism>
<dbReference type="SUPFAM" id="SSF52121">
    <property type="entry name" value="Lumazine synthase"/>
    <property type="match status" value="1"/>
</dbReference>
<dbReference type="InterPro" id="IPR034964">
    <property type="entry name" value="LS"/>
</dbReference>
<evidence type="ECO:0000313" key="8">
    <source>
        <dbReference type="Proteomes" id="UP000515151"/>
    </source>
</evidence>
<evidence type="ECO:0000256" key="4">
    <source>
        <dbReference type="ARBA" id="ARBA00022679"/>
    </source>
</evidence>
<evidence type="ECO:0000256" key="1">
    <source>
        <dbReference type="ARBA" id="ARBA00004917"/>
    </source>
</evidence>
<dbReference type="PANTHER" id="PTHR21058:SF0">
    <property type="entry name" value="6,7-DIMETHYL-8-RIBITYLLUMAZINE SYNTHASE"/>
    <property type="match status" value="1"/>
</dbReference>
<reference evidence="8" key="1">
    <citation type="journal article" date="2020" name="Plant Biotechnol. J.">
        <title>The pomegranate (Punica granatum L.) draft genome dissects genetic divergence between soft- and hard-seeded cultivars.</title>
        <authorList>
            <person name="Luo X."/>
            <person name="Li H."/>
            <person name="Wu Z."/>
            <person name="Yao W."/>
            <person name="Zhao P."/>
            <person name="Cao D."/>
            <person name="Yu H."/>
            <person name="Li K."/>
            <person name="Poudel K."/>
            <person name="Zhao D."/>
            <person name="Zhang F."/>
            <person name="Xia X."/>
            <person name="Chen L."/>
            <person name="Wang Q."/>
            <person name="Jing D."/>
            <person name="Cao S."/>
        </authorList>
    </citation>
    <scope>NUCLEOTIDE SEQUENCE [LARGE SCALE GENOMIC DNA]</scope>
    <source>
        <strain evidence="8">cv. Tunisia</strain>
    </source>
</reference>
<dbReference type="Gene3D" id="3.40.50.960">
    <property type="entry name" value="Lumazine/riboflavin synthase"/>
    <property type="match status" value="1"/>
</dbReference>
<comment type="subunit">
    <text evidence="6">Oligomer forming an icosahedral capsid.</text>
</comment>
<comment type="similarity">
    <text evidence="2 7">Belongs to the DMRL synthase family.</text>
</comment>
<accession>A0A6P8CXQ6</accession>
<protein>
    <recommendedName>
        <fullName evidence="7">6,7-dimethyl-8-ribityllumazine synthase</fullName>
        <shortName evidence="7">DMRL synthase</shortName>
        <ecNumber evidence="7">2.5.1.78</ecNumber>
    </recommendedName>
</protein>
<keyword evidence="3 7" id="KW-0686">Riboflavin biosynthesis</keyword>
<dbReference type="CDD" id="cd09209">
    <property type="entry name" value="Lumazine_synthase-I"/>
    <property type="match status" value="1"/>
</dbReference>
<comment type="pathway">
    <text evidence="1 7">Cofactor biosynthesis; riboflavin biosynthesis; riboflavin from 2-hydroxy-3-oxobutyl phosphate and 5-amino-6-(D-ribitylamino)uracil: step 1/2.</text>
</comment>
<evidence type="ECO:0000256" key="2">
    <source>
        <dbReference type="ARBA" id="ARBA00007424"/>
    </source>
</evidence>
<dbReference type="RefSeq" id="XP_031384213.1">
    <property type="nucleotide sequence ID" value="XM_031528353.1"/>
</dbReference>
<evidence type="ECO:0000256" key="5">
    <source>
        <dbReference type="ARBA" id="ARBA00048785"/>
    </source>
</evidence>
<dbReference type="OrthoDB" id="2965at2759"/>
<dbReference type="GO" id="GO:0009349">
    <property type="term" value="C:riboflavin synthase complex"/>
    <property type="evidence" value="ECO:0007669"/>
    <property type="project" value="UniProtKB-UniRule"/>
</dbReference>
<gene>
    <name evidence="9" type="primary">LOC116198041</name>
</gene>
<evidence type="ECO:0000313" key="9">
    <source>
        <dbReference type="RefSeq" id="XP_031384213.1"/>
    </source>
</evidence>
<evidence type="ECO:0000256" key="7">
    <source>
        <dbReference type="RuleBase" id="RU003795"/>
    </source>
</evidence>
<comment type="catalytic activity">
    <reaction evidence="5 7">
        <text>(2S)-2-hydroxy-3-oxobutyl phosphate + 5-amino-6-(D-ribitylamino)uracil = 6,7-dimethyl-8-(1-D-ribityl)lumazine + phosphate + 2 H2O + H(+)</text>
        <dbReference type="Rhea" id="RHEA:26152"/>
        <dbReference type="ChEBI" id="CHEBI:15377"/>
        <dbReference type="ChEBI" id="CHEBI:15378"/>
        <dbReference type="ChEBI" id="CHEBI:15934"/>
        <dbReference type="ChEBI" id="CHEBI:43474"/>
        <dbReference type="ChEBI" id="CHEBI:58201"/>
        <dbReference type="ChEBI" id="CHEBI:58830"/>
        <dbReference type="EC" id="2.5.1.78"/>
    </reaction>
</comment>
<keyword evidence="8" id="KW-1185">Reference proteome</keyword>
<reference evidence="9" key="2">
    <citation type="submission" date="2025-08" db="UniProtKB">
        <authorList>
            <consortium name="RefSeq"/>
        </authorList>
    </citation>
    <scope>IDENTIFICATION</scope>
    <source>
        <tissue evidence="9">Leaf</tissue>
    </source>
</reference>
<dbReference type="GO" id="GO:0009231">
    <property type="term" value="P:riboflavin biosynthetic process"/>
    <property type="evidence" value="ECO:0007669"/>
    <property type="project" value="UniProtKB-UniPathway"/>
</dbReference>
<dbReference type="GeneID" id="116198041"/>
<keyword evidence="4 7" id="KW-0808">Transferase</keyword>
<dbReference type="InterPro" id="IPR036467">
    <property type="entry name" value="LS/RS_sf"/>
</dbReference>
<dbReference type="AlphaFoldDB" id="A0A6P8CXQ6"/>
<dbReference type="HAMAP" id="MF_00178">
    <property type="entry name" value="Lumazine_synth"/>
    <property type="match status" value="1"/>
</dbReference>
<dbReference type="NCBIfam" id="TIGR00114">
    <property type="entry name" value="lumazine-synth"/>
    <property type="match status" value="1"/>
</dbReference>
<evidence type="ECO:0000256" key="3">
    <source>
        <dbReference type="ARBA" id="ARBA00022619"/>
    </source>
</evidence>
<sequence length="226" mass="24189">MASSVSSVHSCSLYRRHASSTFTHTMQQRRLPFYQVASVRVQPAALSSSSVQGFGSPVAIEKKESSDLFAVRHLTGHVTKAEGLRFAVVVARFNEIVTRPLLEGALDTFKKYSVKEEDVDVVWVPGCFEISVVAQQLGKSGKYNAILCIGAVIRGDTTHYDVVADSASSGVLSAGLNSDVPCIFGVLTCDNMEQALDRAGGKAGNKGSETALTAIEMASLVEHHLQ</sequence>
<name>A0A6P8CXQ6_PUNGR</name>
<dbReference type="InterPro" id="IPR002180">
    <property type="entry name" value="LS/RS"/>
</dbReference>
<evidence type="ECO:0000256" key="6">
    <source>
        <dbReference type="ARBA" id="ARBA00063688"/>
    </source>
</evidence>
<dbReference type="UniPathway" id="UPA00275">
    <property type="reaction ID" value="UER00404"/>
</dbReference>
<dbReference type="FunFam" id="3.40.50.960:FF:000001">
    <property type="entry name" value="6,7-dimethyl-8-ribityllumazine synthase"/>
    <property type="match status" value="1"/>
</dbReference>
<dbReference type="PANTHER" id="PTHR21058">
    <property type="entry name" value="6,7-DIMETHYL-8-RIBITYLLUMAZINE SYNTHASE DMRL SYNTHASE LUMAZINE SYNTHASE"/>
    <property type="match status" value="1"/>
</dbReference>
<proteinExistence type="inferred from homology"/>
<dbReference type="EC" id="2.5.1.78" evidence="7"/>
<comment type="function">
    <text evidence="7">Catalyzes the formation of 6,7-dimethyl-8-ribityllumazine by condensation of 5-amino-6-(D-ribitylamino)uracil with 3,4-dihydroxy-2-butanone 4-phosphate. This is the penultimate step in the biosynthesis of riboflavin.</text>
</comment>
<dbReference type="Pfam" id="PF00885">
    <property type="entry name" value="DMRL_synthase"/>
    <property type="match status" value="1"/>
</dbReference>
<dbReference type="Proteomes" id="UP000515151">
    <property type="component" value="Chromosome 2"/>
</dbReference>